<feature type="compositionally biased region" description="Polar residues" evidence="1">
    <location>
        <begin position="40"/>
        <end position="49"/>
    </location>
</feature>
<evidence type="ECO:0000313" key="3">
    <source>
        <dbReference type="EMBL" id="CAD9775766.1"/>
    </source>
</evidence>
<dbReference type="AlphaFoldDB" id="A0A7S2XFQ4"/>
<organism evidence="3">
    <name type="scientific">Lotharella oceanica</name>
    <dbReference type="NCBI Taxonomy" id="641309"/>
    <lineage>
        <taxon>Eukaryota</taxon>
        <taxon>Sar</taxon>
        <taxon>Rhizaria</taxon>
        <taxon>Cercozoa</taxon>
        <taxon>Chlorarachniophyceae</taxon>
        <taxon>Lotharella</taxon>
    </lineage>
</organism>
<protein>
    <submittedName>
        <fullName evidence="3">Uncharacterized protein</fullName>
    </submittedName>
</protein>
<name>A0A7S2XFQ4_9EUKA</name>
<sequence>MTGAAPSRPMRNDKVSVEIGQNGSRRGNNRDLRRRGPGSTGDNKTSTKANGKDANKRGGRGGTNTRRRNAAAFIKAKVQSALKKRAKEKITVSTFIAQNHHIFFAAGFCLLAIFVAALMKVKDISPGALRKEIAAYKSQNSVLKNEVNLVHQENAVLYNRILTLHNHLMRASSQYTRWHTALNEDLIRAGEEQIRPYTAVVPEGVVPGSGFEVVVDGQIYLVSCPKGGRPGDTVAFDLLAQVLSQVVDGGLVNAAPMTASNLRKSWNVVGKRTNVTRLAQGLASPRVHWIKMREKNLPKLVDKIPEAPANGDVKADEGGEGLGNDSAEAEAAGDTRADDARVAASSQS</sequence>
<accession>A0A7S2XFQ4</accession>
<keyword evidence="2" id="KW-0812">Transmembrane</keyword>
<keyword evidence="2" id="KW-0472">Membrane</keyword>
<keyword evidence="2" id="KW-1133">Transmembrane helix</keyword>
<evidence type="ECO:0000256" key="1">
    <source>
        <dbReference type="SAM" id="MobiDB-lite"/>
    </source>
</evidence>
<evidence type="ECO:0000256" key="2">
    <source>
        <dbReference type="SAM" id="Phobius"/>
    </source>
</evidence>
<gene>
    <name evidence="3" type="ORF">LSP00402_LOCUS19769</name>
</gene>
<proteinExistence type="predicted"/>
<dbReference type="EMBL" id="HBHP01032075">
    <property type="protein sequence ID" value="CAD9775766.1"/>
    <property type="molecule type" value="Transcribed_RNA"/>
</dbReference>
<feature type="transmembrane region" description="Helical" evidence="2">
    <location>
        <begin position="102"/>
        <end position="121"/>
    </location>
</feature>
<feature type="region of interest" description="Disordered" evidence="1">
    <location>
        <begin position="1"/>
        <end position="67"/>
    </location>
</feature>
<reference evidence="3" key="1">
    <citation type="submission" date="2021-01" db="EMBL/GenBank/DDBJ databases">
        <authorList>
            <person name="Corre E."/>
            <person name="Pelletier E."/>
            <person name="Niang G."/>
            <person name="Scheremetjew M."/>
            <person name="Finn R."/>
            <person name="Kale V."/>
            <person name="Holt S."/>
            <person name="Cochrane G."/>
            <person name="Meng A."/>
            <person name="Brown T."/>
            <person name="Cohen L."/>
        </authorList>
    </citation>
    <scope>NUCLEOTIDE SEQUENCE</scope>
    <source>
        <strain evidence="3">CCMP622</strain>
    </source>
</reference>
<feature type="region of interest" description="Disordered" evidence="1">
    <location>
        <begin position="301"/>
        <end position="348"/>
    </location>
</feature>